<dbReference type="Proteomes" id="UP000199477">
    <property type="component" value="Unassembled WGS sequence"/>
</dbReference>
<keyword evidence="2" id="KW-1185">Reference proteome</keyword>
<dbReference type="RefSeq" id="WP_155964745.1">
    <property type="nucleotide sequence ID" value="NZ_FONH01000025.1"/>
</dbReference>
<dbReference type="AlphaFoldDB" id="A0A1I2JGV2"/>
<protein>
    <submittedName>
        <fullName evidence="1">Uncharacterized protein</fullName>
    </submittedName>
</protein>
<accession>A0A1I2JGV2</accession>
<dbReference type="STRING" id="500610.SAMN02799615_04004"/>
<sequence>MKFETMMLKGFFVAGLLVCALALGGMLSSHVSAPESVASNVSAHR</sequence>
<organism evidence="1 2">
    <name type="scientific">Dyella marensis</name>
    <dbReference type="NCBI Taxonomy" id="500610"/>
    <lineage>
        <taxon>Bacteria</taxon>
        <taxon>Pseudomonadati</taxon>
        <taxon>Pseudomonadota</taxon>
        <taxon>Gammaproteobacteria</taxon>
        <taxon>Lysobacterales</taxon>
        <taxon>Rhodanobacteraceae</taxon>
        <taxon>Dyella</taxon>
    </lineage>
</organism>
<proteinExistence type="predicted"/>
<gene>
    <name evidence="1" type="ORF">SAMN02799615_04004</name>
</gene>
<name>A0A1I2JGV2_9GAMM</name>
<reference evidence="2" key="1">
    <citation type="submission" date="2016-10" db="EMBL/GenBank/DDBJ databases">
        <authorList>
            <person name="Varghese N."/>
            <person name="Submissions S."/>
        </authorList>
    </citation>
    <scope>NUCLEOTIDE SEQUENCE [LARGE SCALE GENOMIC DNA]</scope>
    <source>
        <strain evidence="2">UNC178MFTsu3.1</strain>
    </source>
</reference>
<dbReference type="EMBL" id="FONH01000025">
    <property type="protein sequence ID" value="SFF53073.1"/>
    <property type="molecule type" value="Genomic_DNA"/>
</dbReference>
<evidence type="ECO:0000313" key="1">
    <source>
        <dbReference type="EMBL" id="SFF53073.1"/>
    </source>
</evidence>
<evidence type="ECO:0000313" key="2">
    <source>
        <dbReference type="Proteomes" id="UP000199477"/>
    </source>
</evidence>